<keyword evidence="7" id="KW-0175">Coiled coil</keyword>
<keyword evidence="8" id="KW-1133">Transmembrane helix</keyword>
<keyword evidence="2" id="KW-1003">Cell membrane</keyword>
<dbReference type="PROSITE" id="PS50885">
    <property type="entry name" value="HAMP"/>
    <property type="match status" value="1"/>
</dbReference>
<evidence type="ECO:0000256" key="5">
    <source>
        <dbReference type="ARBA" id="ARBA00029447"/>
    </source>
</evidence>
<gene>
    <name evidence="11" type="ORF">CS060_10410</name>
</gene>
<comment type="similarity">
    <text evidence="5">Belongs to the methyl-accepting chemotaxis (MCP) protein family.</text>
</comment>
<evidence type="ECO:0000256" key="4">
    <source>
        <dbReference type="ARBA" id="ARBA00023224"/>
    </source>
</evidence>
<feature type="transmembrane region" description="Helical" evidence="8">
    <location>
        <begin position="22"/>
        <end position="45"/>
    </location>
</feature>
<reference evidence="11 12" key="1">
    <citation type="submission" date="2017-10" db="EMBL/GenBank/DDBJ databases">
        <title>Draft genome sequence of Anoxybacillus flavithermus KU2-6-11 from caldera Uzon (Russia:Kamchtka).</title>
        <authorList>
            <person name="Korzhuk A.V."/>
            <person name="Rozanov A.S."/>
            <person name="Bryanskaya A.V."/>
            <person name="Peltek S.E."/>
        </authorList>
    </citation>
    <scope>NUCLEOTIDE SEQUENCE [LARGE SCALE GENOMIC DNA]</scope>
    <source>
        <strain evidence="11 12">KU2-6_11</strain>
    </source>
</reference>
<comment type="subcellular location">
    <subcellularLocation>
        <location evidence="1">Cell membrane</location>
    </subcellularLocation>
</comment>
<dbReference type="SMART" id="SM00304">
    <property type="entry name" value="HAMP"/>
    <property type="match status" value="1"/>
</dbReference>
<evidence type="ECO:0000256" key="1">
    <source>
        <dbReference type="ARBA" id="ARBA00004236"/>
    </source>
</evidence>
<dbReference type="GO" id="GO:0005886">
    <property type="term" value="C:plasma membrane"/>
    <property type="evidence" value="ECO:0007669"/>
    <property type="project" value="UniProtKB-SubCell"/>
</dbReference>
<dbReference type="Gene3D" id="1.10.287.950">
    <property type="entry name" value="Methyl-accepting chemotaxis protein"/>
    <property type="match status" value="1"/>
</dbReference>
<accession>A0A2G5RNK3</accession>
<evidence type="ECO:0000313" key="11">
    <source>
        <dbReference type="EMBL" id="PIC04327.1"/>
    </source>
</evidence>
<dbReference type="SMART" id="SM00283">
    <property type="entry name" value="MA"/>
    <property type="match status" value="1"/>
</dbReference>
<feature type="domain" description="HAMP" evidence="10">
    <location>
        <begin position="345"/>
        <end position="397"/>
    </location>
</feature>
<dbReference type="Pfam" id="PF00672">
    <property type="entry name" value="HAMP"/>
    <property type="match status" value="1"/>
</dbReference>
<dbReference type="Proteomes" id="UP000230559">
    <property type="component" value="Unassembled WGS sequence"/>
</dbReference>
<dbReference type="PANTHER" id="PTHR32089">
    <property type="entry name" value="METHYL-ACCEPTING CHEMOTAXIS PROTEIN MCPB"/>
    <property type="match status" value="1"/>
</dbReference>
<evidence type="ECO:0000256" key="6">
    <source>
        <dbReference type="PROSITE-ProRule" id="PRU00284"/>
    </source>
</evidence>
<feature type="transmembrane region" description="Helical" evidence="8">
    <location>
        <begin position="323"/>
        <end position="347"/>
    </location>
</feature>
<evidence type="ECO:0000256" key="7">
    <source>
        <dbReference type="SAM" id="Coils"/>
    </source>
</evidence>
<dbReference type="Pfam" id="PF00015">
    <property type="entry name" value="MCPsignal"/>
    <property type="match status" value="1"/>
</dbReference>
<evidence type="ECO:0000313" key="12">
    <source>
        <dbReference type="Proteomes" id="UP000230559"/>
    </source>
</evidence>
<dbReference type="CDD" id="cd11386">
    <property type="entry name" value="MCP_signal"/>
    <property type="match status" value="1"/>
</dbReference>
<dbReference type="PROSITE" id="PS50111">
    <property type="entry name" value="CHEMOTAXIS_TRANSDUC_2"/>
    <property type="match status" value="1"/>
</dbReference>
<organism evidence="11 12">
    <name type="scientific">Anoxybacillus flavithermus</name>
    <dbReference type="NCBI Taxonomy" id="33934"/>
    <lineage>
        <taxon>Bacteria</taxon>
        <taxon>Bacillati</taxon>
        <taxon>Bacillota</taxon>
        <taxon>Bacilli</taxon>
        <taxon>Bacillales</taxon>
        <taxon>Anoxybacillaceae</taxon>
        <taxon>Anoxybacillus</taxon>
    </lineage>
</organism>
<evidence type="ECO:0000256" key="3">
    <source>
        <dbReference type="ARBA" id="ARBA00023136"/>
    </source>
</evidence>
<protein>
    <submittedName>
        <fullName evidence="11">Methyl-accepting chemotaxis protein</fullName>
    </submittedName>
</protein>
<dbReference type="GO" id="GO:0007165">
    <property type="term" value="P:signal transduction"/>
    <property type="evidence" value="ECO:0007669"/>
    <property type="project" value="UniProtKB-KW"/>
</dbReference>
<proteinExistence type="inferred from homology"/>
<keyword evidence="8" id="KW-0812">Transmembrane</keyword>
<dbReference type="InterPro" id="IPR003660">
    <property type="entry name" value="HAMP_dom"/>
</dbReference>
<dbReference type="AlphaFoldDB" id="A0A2G5RNK3"/>
<dbReference type="PANTHER" id="PTHR32089:SF112">
    <property type="entry name" value="LYSOZYME-LIKE PROTEIN-RELATED"/>
    <property type="match status" value="1"/>
</dbReference>
<sequence length="702" mass="78779">MDEAVFTLGKKLLNRLPFSKKFVLLATIFMFTLFAVSVLYVRLLIHKETFIEKEQQGIAYIAPMIDAMYGIQKHREYTTTVLLGHGDEANVAEAQKMIKKSMAMMQTAHKQQQASFIEEEQWKQLLQQMNDIQENWKTFTVSEATKRHNALIYDLQKMLLHIADRSNVSLDNDMNNHYLARLVVEQVPLLTEMIGGAQSFAAELTLKSELYEIERSKMTYWTNVLETAMQTVSRSTAPLFVDDEPMRKKVQQYNDVISTDLLSMVSLFQREFLQTNHISLTSVQLYEKTNDAFEKLHELSRFSLVAFQNHLQHEYEAVMFEKWVTIGAGSLAVAVVIYLFIAFYMAVREQIATIEQASMQAASGDLTVQLSVASNDEFAHIARSFQSLIASFRSMIGANQQLTQDVSASAQELTAITEEAAHAMEQVGATMEEVAAGSSKQRMWAQQNVEAVHTLVEDTNYILSRSQQAAEAARAMTSEAEKGTAAMDKMIEQMKTMNDFITQSSEWIQALHQRSADIAQMATMITNIADQTNLLALNAAIEAARAGEHGRGFAVVADEVRKLAEQSALSAKQIRELLQEVQTDTAQSVEAMQHVRHESEKSMTLAREADKTFDRIQQTTSDVMVQMDDVAQKIAVMTGAFDELALTMKETETIAQEAERQTQTAAAAHEQLLSAVQEIAANVQTLSDKAQHLAEKGKQFTV</sequence>
<keyword evidence="4 6" id="KW-0807">Transducer</keyword>
<name>A0A2G5RNK3_9BACL</name>
<evidence type="ECO:0000259" key="9">
    <source>
        <dbReference type="PROSITE" id="PS50111"/>
    </source>
</evidence>
<dbReference type="InterPro" id="IPR004089">
    <property type="entry name" value="MCPsignal_dom"/>
</dbReference>
<dbReference type="EMBL" id="PEDM01000025">
    <property type="protein sequence ID" value="PIC04327.1"/>
    <property type="molecule type" value="Genomic_DNA"/>
</dbReference>
<feature type="coiled-coil region" evidence="7">
    <location>
        <begin position="641"/>
        <end position="696"/>
    </location>
</feature>
<comment type="caution">
    <text evidence="11">The sequence shown here is derived from an EMBL/GenBank/DDBJ whole genome shotgun (WGS) entry which is preliminary data.</text>
</comment>
<evidence type="ECO:0000256" key="8">
    <source>
        <dbReference type="SAM" id="Phobius"/>
    </source>
</evidence>
<dbReference type="SUPFAM" id="SSF58104">
    <property type="entry name" value="Methyl-accepting chemotaxis protein (MCP) signaling domain"/>
    <property type="match status" value="1"/>
</dbReference>
<keyword evidence="3 8" id="KW-0472">Membrane</keyword>
<evidence type="ECO:0000256" key="2">
    <source>
        <dbReference type="ARBA" id="ARBA00022475"/>
    </source>
</evidence>
<dbReference type="CDD" id="cd06225">
    <property type="entry name" value="HAMP"/>
    <property type="match status" value="1"/>
</dbReference>
<feature type="domain" description="Methyl-accepting transducer" evidence="9">
    <location>
        <begin position="416"/>
        <end position="680"/>
    </location>
</feature>
<dbReference type="Gene3D" id="6.10.340.10">
    <property type="match status" value="1"/>
</dbReference>
<evidence type="ECO:0000259" key="10">
    <source>
        <dbReference type="PROSITE" id="PS50885"/>
    </source>
</evidence>